<comment type="caution">
    <text evidence="1">The sequence shown here is derived from an EMBL/GenBank/DDBJ whole genome shotgun (WGS) entry which is preliminary data.</text>
</comment>
<organism evidence="1 2">
    <name type="scientific">Stephania cephalantha</name>
    <dbReference type="NCBI Taxonomy" id="152367"/>
    <lineage>
        <taxon>Eukaryota</taxon>
        <taxon>Viridiplantae</taxon>
        <taxon>Streptophyta</taxon>
        <taxon>Embryophyta</taxon>
        <taxon>Tracheophyta</taxon>
        <taxon>Spermatophyta</taxon>
        <taxon>Magnoliopsida</taxon>
        <taxon>Ranunculales</taxon>
        <taxon>Menispermaceae</taxon>
        <taxon>Menispermoideae</taxon>
        <taxon>Cissampelideae</taxon>
        <taxon>Stephania</taxon>
    </lineage>
</organism>
<protein>
    <submittedName>
        <fullName evidence="1">Uncharacterized protein</fullName>
    </submittedName>
</protein>
<name>A0AAP0NPC8_9MAGN</name>
<gene>
    <name evidence="1" type="ORF">Scep_018965</name>
</gene>
<keyword evidence="2" id="KW-1185">Reference proteome</keyword>
<dbReference type="AlphaFoldDB" id="A0AAP0NPC8"/>
<sequence>MSAMSFVKALHLDNCITSVSDLAKISNVFDQPKKVESIGSETGGMHWLVEHCLRCDMARCDWRRERGRRLECRHVAGTGDGREYEKTRAKMWLSPARILRLINVCWREENSNGRAQSKIWEFVCQASRERSRVAEEKKICVKDSENMGDSAARILR</sequence>
<dbReference type="EMBL" id="JBBNAG010000008">
    <property type="protein sequence ID" value="KAK9111446.1"/>
    <property type="molecule type" value="Genomic_DNA"/>
</dbReference>
<reference evidence="1 2" key="1">
    <citation type="submission" date="2024-01" db="EMBL/GenBank/DDBJ databases">
        <title>Genome assemblies of Stephania.</title>
        <authorList>
            <person name="Yang L."/>
        </authorList>
    </citation>
    <scope>NUCLEOTIDE SEQUENCE [LARGE SCALE GENOMIC DNA]</scope>
    <source>
        <strain evidence="1">JXDWG</strain>
        <tissue evidence="1">Leaf</tissue>
    </source>
</reference>
<accession>A0AAP0NPC8</accession>
<dbReference type="Proteomes" id="UP001419268">
    <property type="component" value="Unassembled WGS sequence"/>
</dbReference>
<proteinExistence type="predicted"/>
<evidence type="ECO:0000313" key="2">
    <source>
        <dbReference type="Proteomes" id="UP001419268"/>
    </source>
</evidence>
<evidence type="ECO:0000313" key="1">
    <source>
        <dbReference type="EMBL" id="KAK9111446.1"/>
    </source>
</evidence>